<dbReference type="Gene3D" id="1.10.10.10">
    <property type="entry name" value="Winged helix-like DNA-binding domain superfamily/Winged helix DNA-binding domain"/>
    <property type="match status" value="1"/>
</dbReference>
<comment type="similarity">
    <text evidence="1">Belongs to the DtxR/MntR family.</text>
</comment>
<dbReference type="Pfam" id="PF01325">
    <property type="entry name" value="Fe_dep_repress"/>
    <property type="match status" value="1"/>
</dbReference>
<dbReference type="GO" id="GO:0003677">
    <property type="term" value="F:DNA binding"/>
    <property type="evidence" value="ECO:0007669"/>
    <property type="project" value="UniProtKB-KW"/>
</dbReference>
<proteinExistence type="inferred from homology"/>
<dbReference type="GO" id="GO:0003700">
    <property type="term" value="F:DNA-binding transcription factor activity"/>
    <property type="evidence" value="ECO:0007669"/>
    <property type="project" value="InterPro"/>
</dbReference>
<dbReference type="GO" id="GO:0046914">
    <property type="term" value="F:transition metal ion binding"/>
    <property type="evidence" value="ECO:0007669"/>
    <property type="project" value="InterPro"/>
</dbReference>
<organism evidence="6 7">
    <name type="scientific">Brotaphodocola catenula</name>
    <dbReference type="NCBI Taxonomy" id="2885361"/>
    <lineage>
        <taxon>Bacteria</taxon>
        <taxon>Bacillati</taxon>
        <taxon>Bacillota</taxon>
        <taxon>Clostridia</taxon>
        <taxon>Lachnospirales</taxon>
        <taxon>Lachnospiraceae</taxon>
        <taxon>Brotaphodocola</taxon>
    </lineage>
</organism>
<dbReference type="AlphaFoldDB" id="A0AAE3DHZ3"/>
<dbReference type="SUPFAM" id="SSF46785">
    <property type="entry name" value="Winged helix' DNA-binding domain"/>
    <property type="match status" value="1"/>
</dbReference>
<keyword evidence="7" id="KW-1185">Reference proteome</keyword>
<dbReference type="EMBL" id="JAJEPU010000014">
    <property type="protein sequence ID" value="MCC2164505.1"/>
    <property type="molecule type" value="Genomic_DNA"/>
</dbReference>
<dbReference type="SUPFAM" id="SSF47979">
    <property type="entry name" value="Iron-dependent repressor protein, dimerization domain"/>
    <property type="match status" value="1"/>
</dbReference>
<feature type="domain" description="HTH dtxR-type" evidence="5">
    <location>
        <begin position="1"/>
        <end position="62"/>
    </location>
</feature>
<reference evidence="6" key="1">
    <citation type="submission" date="2021-10" db="EMBL/GenBank/DDBJ databases">
        <title>Anaerobic single-cell dispensing facilitates the cultivation of human gut bacteria.</title>
        <authorList>
            <person name="Afrizal A."/>
        </authorList>
    </citation>
    <scope>NUCLEOTIDE SEQUENCE</scope>
    <source>
        <strain evidence="6">CLA-AA-H274</strain>
    </source>
</reference>
<dbReference type="InterPro" id="IPR050536">
    <property type="entry name" value="DtxR_MntR_Metal-Reg"/>
</dbReference>
<dbReference type="Pfam" id="PF02742">
    <property type="entry name" value="Fe_dep_repr_C"/>
    <property type="match status" value="1"/>
</dbReference>
<evidence type="ECO:0000256" key="2">
    <source>
        <dbReference type="ARBA" id="ARBA00023015"/>
    </source>
</evidence>
<dbReference type="PANTHER" id="PTHR33238:SF7">
    <property type="entry name" value="IRON-DEPENDENT TRANSCRIPTIONAL REGULATOR"/>
    <property type="match status" value="1"/>
</dbReference>
<evidence type="ECO:0000256" key="4">
    <source>
        <dbReference type="ARBA" id="ARBA00023163"/>
    </source>
</evidence>
<accession>A0AAE3DHZ3</accession>
<dbReference type="InterPro" id="IPR036421">
    <property type="entry name" value="Fe_dep_repressor_sf"/>
</dbReference>
<dbReference type="InterPro" id="IPR036388">
    <property type="entry name" value="WH-like_DNA-bd_sf"/>
</dbReference>
<keyword evidence="4" id="KW-0804">Transcription</keyword>
<dbReference type="GO" id="GO:0046983">
    <property type="term" value="F:protein dimerization activity"/>
    <property type="evidence" value="ECO:0007669"/>
    <property type="project" value="InterPro"/>
</dbReference>
<dbReference type="PROSITE" id="PS50944">
    <property type="entry name" value="HTH_DTXR"/>
    <property type="match status" value="1"/>
</dbReference>
<evidence type="ECO:0000259" key="5">
    <source>
        <dbReference type="PROSITE" id="PS50944"/>
    </source>
</evidence>
<protein>
    <submittedName>
        <fullName evidence="6">Metal-dependent transcriptional regulator</fullName>
    </submittedName>
</protein>
<comment type="caution">
    <text evidence="6">The sequence shown here is derived from an EMBL/GenBank/DDBJ whole genome shotgun (WGS) entry which is preliminary data.</text>
</comment>
<evidence type="ECO:0000256" key="3">
    <source>
        <dbReference type="ARBA" id="ARBA00023125"/>
    </source>
</evidence>
<dbReference type="Gene3D" id="1.10.60.10">
    <property type="entry name" value="Iron dependent repressor, metal binding and dimerisation domain"/>
    <property type="match status" value="1"/>
</dbReference>
<keyword evidence="2" id="KW-0805">Transcription regulation</keyword>
<dbReference type="SMART" id="SM00529">
    <property type="entry name" value="HTH_DTXR"/>
    <property type="match status" value="1"/>
</dbReference>
<keyword evidence="3" id="KW-0238">DNA-binding</keyword>
<dbReference type="RefSeq" id="WP_177978006.1">
    <property type="nucleotide sequence ID" value="NZ_JAJEPU010000014.1"/>
</dbReference>
<name>A0AAE3DHZ3_9FIRM</name>
<dbReference type="Proteomes" id="UP001198962">
    <property type="component" value="Unassembled WGS sequence"/>
</dbReference>
<evidence type="ECO:0000256" key="1">
    <source>
        <dbReference type="ARBA" id="ARBA00007871"/>
    </source>
</evidence>
<evidence type="ECO:0000313" key="6">
    <source>
        <dbReference type="EMBL" id="MCC2164505.1"/>
    </source>
</evidence>
<dbReference type="InterPro" id="IPR001367">
    <property type="entry name" value="Fe_dep_repressor"/>
</dbReference>
<dbReference type="InterPro" id="IPR022689">
    <property type="entry name" value="Iron_dep_repressor"/>
</dbReference>
<evidence type="ECO:0000313" key="7">
    <source>
        <dbReference type="Proteomes" id="UP001198962"/>
    </source>
</evidence>
<dbReference type="InterPro" id="IPR036390">
    <property type="entry name" value="WH_DNA-bd_sf"/>
</dbReference>
<dbReference type="InterPro" id="IPR022687">
    <property type="entry name" value="HTH_DTXR"/>
</dbReference>
<dbReference type="PANTHER" id="PTHR33238">
    <property type="entry name" value="IRON (METAL) DEPENDENT REPRESSOR, DTXR FAMILY"/>
    <property type="match status" value="1"/>
</dbReference>
<sequence length="128" mass="14469">MHESGENYLETILILKERKGTVRSIDIARELNFSKPSVSRAMGILREDGFIEMEPSGGIILTPEGLAKAEAVYGRHRLLTAFLQEVTGVPKEQAEANACRMEHILDQDVVDGINRYMIEREEKEKKNP</sequence>
<gene>
    <name evidence="6" type="ORF">LKD32_06370</name>
</gene>